<keyword evidence="1" id="KW-0328">Glycosyltransferase</keyword>
<dbReference type="Gene3D" id="3.90.550.20">
    <property type="match status" value="1"/>
</dbReference>
<name>A0A844HNZ4_9RHOB</name>
<comment type="caution">
    <text evidence="1">The sequence shown here is derived from an EMBL/GenBank/DDBJ whole genome shotgun (WGS) entry which is preliminary data.</text>
</comment>
<dbReference type="PANTHER" id="PTHR32385:SF15">
    <property type="entry name" value="INOSITOL PHOSPHOCERAMIDE MANNOSYLTRANSFERASE 1"/>
    <property type="match status" value="1"/>
</dbReference>
<keyword evidence="2" id="KW-1185">Reference proteome</keyword>
<dbReference type="EMBL" id="WMIG01000003">
    <property type="protein sequence ID" value="MTH59441.1"/>
    <property type="molecule type" value="Genomic_DNA"/>
</dbReference>
<gene>
    <name evidence="1" type="ORF">GL300_09465</name>
</gene>
<organism evidence="1 2">
    <name type="scientific">Paracoccus litorisediminis</name>
    <dbReference type="NCBI Taxonomy" id="2006130"/>
    <lineage>
        <taxon>Bacteria</taxon>
        <taxon>Pseudomonadati</taxon>
        <taxon>Pseudomonadota</taxon>
        <taxon>Alphaproteobacteria</taxon>
        <taxon>Rhodobacterales</taxon>
        <taxon>Paracoccaceae</taxon>
        <taxon>Paracoccus</taxon>
    </lineage>
</organism>
<keyword evidence="1" id="KW-0808">Transferase</keyword>
<dbReference type="OrthoDB" id="277808at2"/>
<dbReference type="PANTHER" id="PTHR32385">
    <property type="entry name" value="MANNOSYL PHOSPHORYLINOSITOL CERAMIDE SYNTHASE"/>
    <property type="match status" value="1"/>
</dbReference>
<dbReference type="InterPro" id="IPR051706">
    <property type="entry name" value="Glycosyltransferase_domain"/>
</dbReference>
<dbReference type="GO" id="GO:0000030">
    <property type="term" value="F:mannosyltransferase activity"/>
    <property type="evidence" value="ECO:0007669"/>
    <property type="project" value="TreeGrafter"/>
</dbReference>
<dbReference type="SUPFAM" id="SSF53448">
    <property type="entry name" value="Nucleotide-diphospho-sugar transferases"/>
    <property type="match status" value="1"/>
</dbReference>
<protein>
    <submittedName>
        <fullName evidence="1">Mannosyltransferase</fullName>
    </submittedName>
</protein>
<reference evidence="1 2" key="1">
    <citation type="submission" date="2019-11" db="EMBL/GenBank/DDBJ databases">
        <authorList>
            <person name="Dong K."/>
        </authorList>
    </citation>
    <scope>NUCLEOTIDE SEQUENCE [LARGE SCALE GENOMIC DNA]</scope>
    <source>
        <strain evidence="1 2">NBRC 112902</strain>
    </source>
</reference>
<proteinExistence type="predicted"/>
<dbReference type="Proteomes" id="UP000449846">
    <property type="component" value="Unassembled WGS sequence"/>
</dbReference>
<evidence type="ECO:0000313" key="2">
    <source>
        <dbReference type="Proteomes" id="UP000449846"/>
    </source>
</evidence>
<sequence>MMSAKDRLIAEIDAALALARAGGMDQARLKQAWAALDRIAADPQVGLLGQPTQLGLPRKLHSARLRLAKLAGDPVQMTGLRATAVPPQDLLADLFPADPATRAAHARAAGQPVTRMVHQLWVGGPVPPNCGIWRAWALRHGWDYRLWQETDLARLGVTSDPLYLAMRAAGDLPGAVDVARYHVLAHWGGLYLDCDWYPIRPELSPEDILPPYGLSAIPEAGPRLVGGAGMLLANGTIATPPQHPAILWLLQVLPEFAARLPGTPAWWQTGPLPFTLAARRGPVNVLDIGLLGGSVPRGTPLAEVQAKAQELAAGPGAEFLLEWKSW</sequence>
<accession>A0A844HNZ4</accession>
<evidence type="ECO:0000313" key="1">
    <source>
        <dbReference type="EMBL" id="MTH59441.1"/>
    </source>
</evidence>
<dbReference type="AlphaFoldDB" id="A0A844HNZ4"/>
<dbReference type="GO" id="GO:0016020">
    <property type="term" value="C:membrane"/>
    <property type="evidence" value="ECO:0007669"/>
    <property type="project" value="GOC"/>
</dbReference>
<dbReference type="InterPro" id="IPR029044">
    <property type="entry name" value="Nucleotide-diphossugar_trans"/>
</dbReference>
<dbReference type="GO" id="GO:0051999">
    <property type="term" value="P:mannosyl-inositol phosphorylceramide biosynthetic process"/>
    <property type="evidence" value="ECO:0007669"/>
    <property type="project" value="TreeGrafter"/>
</dbReference>